<dbReference type="EC" id="4.1.99.12" evidence="2"/>
<name>A0A5A8C6T8_CAFRO</name>
<proteinExistence type="predicted"/>
<reference evidence="6 7" key="1">
    <citation type="submission" date="2019-07" db="EMBL/GenBank/DDBJ databases">
        <title>Genomes of Cafeteria roenbergensis.</title>
        <authorList>
            <person name="Fischer M.G."/>
            <person name="Hackl T."/>
            <person name="Roman M."/>
        </authorList>
    </citation>
    <scope>NUCLEOTIDE SEQUENCE [LARGE SCALE GENOMIC DNA]</scope>
    <source>
        <strain evidence="6 7">Cflag</strain>
    </source>
</reference>
<comment type="caution">
    <text evidence="6">The sequence shown here is derived from an EMBL/GenBank/DDBJ whole genome shotgun (WGS) entry which is preliminary data.</text>
</comment>
<dbReference type="InterPro" id="IPR017945">
    <property type="entry name" value="DHBP_synth_RibB-like_a/b_dom"/>
</dbReference>
<dbReference type="GO" id="GO:0046872">
    <property type="term" value="F:metal ion binding"/>
    <property type="evidence" value="ECO:0007669"/>
    <property type="project" value="UniProtKB-KW"/>
</dbReference>
<dbReference type="EMBL" id="VLTM01000151">
    <property type="protein sequence ID" value="KAA0148229.1"/>
    <property type="molecule type" value="Genomic_DNA"/>
</dbReference>
<dbReference type="Proteomes" id="UP000325113">
    <property type="component" value="Unassembled WGS sequence"/>
</dbReference>
<evidence type="ECO:0000313" key="6">
    <source>
        <dbReference type="EMBL" id="KAA0148229.1"/>
    </source>
</evidence>
<sequence>MAAASEDVTPVRVDSVEDAVEALRGGKFAVVVDDFGRENEGDLILPAAAATAAHLAFVVRHTTGIVCCALSDARCEALALPAMTAVNGDPKGTAFTVSCDLSQRFGVSTGVSAADRARTLRALASPAAKPHHLCRPGHIFPLRYRPGGVLARDGHTEAALDLCLAAGAPPAGLLCEIACDDGTMARLPACAALAAKHGLPLISVADIQRFRAQREAAVRWTGGAAMGPAPRATPARPAHHAGDNTATDAATDAAAAASGAAGQPATAPLAELAALPIRARASLSFEAVHRPDLTADVELYPRTPSDGSGVGSAETALLVLVDVDAAAASGGGSGKGQAEPPVADDGLSPSSAGILPASRGAVSLLASRARATERALALSRERGCGLMVVTLRSGSADSVFAPAHEHPSAYSASLKAPAAIDECPAAAALPRLGTLASAVVAQALWSVALGPEELRAVGREGSLEAPWARPAAAALPSPPQVDLLVAGALPAVWAFGRVGVASCTVISAEPVALRPAEPANAGATADACADPAAAALSADLDGVSDVPAWLA</sequence>
<dbReference type="GO" id="GO:0005829">
    <property type="term" value="C:cytosol"/>
    <property type="evidence" value="ECO:0007669"/>
    <property type="project" value="TreeGrafter"/>
</dbReference>
<keyword evidence="3" id="KW-0686">Riboflavin biosynthesis</keyword>
<evidence type="ECO:0000256" key="3">
    <source>
        <dbReference type="ARBA" id="ARBA00022619"/>
    </source>
</evidence>
<protein>
    <recommendedName>
        <fullName evidence="2">3,4-dihydroxy-2-butanone-4-phosphate synthase</fullName>
        <ecNumber evidence="2">4.1.99.12</ecNumber>
    </recommendedName>
</protein>
<dbReference type="PANTHER" id="PTHR21327:SF18">
    <property type="entry name" value="3,4-DIHYDROXY-2-BUTANONE 4-PHOSPHATE SYNTHASE"/>
    <property type="match status" value="1"/>
</dbReference>
<dbReference type="GO" id="GO:0009231">
    <property type="term" value="P:riboflavin biosynthetic process"/>
    <property type="evidence" value="ECO:0007669"/>
    <property type="project" value="UniProtKB-UniPathway"/>
</dbReference>
<dbReference type="NCBIfam" id="TIGR00506">
    <property type="entry name" value="ribB"/>
    <property type="match status" value="1"/>
</dbReference>
<dbReference type="SUPFAM" id="SSF55821">
    <property type="entry name" value="YrdC/RibB"/>
    <property type="match status" value="1"/>
</dbReference>
<feature type="region of interest" description="Disordered" evidence="5">
    <location>
        <begin position="329"/>
        <end position="350"/>
    </location>
</feature>
<dbReference type="PANTHER" id="PTHR21327">
    <property type="entry name" value="GTP CYCLOHYDROLASE II-RELATED"/>
    <property type="match status" value="1"/>
</dbReference>
<keyword evidence="4" id="KW-0479">Metal-binding</keyword>
<dbReference type="UniPathway" id="UPA00275"/>
<evidence type="ECO:0000256" key="5">
    <source>
        <dbReference type="SAM" id="MobiDB-lite"/>
    </source>
</evidence>
<evidence type="ECO:0000256" key="2">
    <source>
        <dbReference type="ARBA" id="ARBA00012153"/>
    </source>
</evidence>
<gene>
    <name evidence="6" type="ORF">FNF31_07455</name>
</gene>
<dbReference type="Gene3D" id="3.90.870.10">
    <property type="entry name" value="DHBP synthase"/>
    <property type="match status" value="1"/>
</dbReference>
<evidence type="ECO:0000256" key="1">
    <source>
        <dbReference type="ARBA" id="ARBA00004904"/>
    </source>
</evidence>
<feature type="compositionally biased region" description="Low complexity" evidence="5">
    <location>
        <begin position="222"/>
        <end position="236"/>
    </location>
</feature>
<dbReference type="GO" id="GO:0008686">
    <property type="term" value="F:3,4-dihydroxy-2-butanone-4-phosphate synthase activity"/>
    <property type="evidence" value="ECO:0007669"/>
    <property type="project" value="UniProtKB-EC"/>
</dbReference>
<dbReference type="Pfam" id="PF00926">
    <property type="entry name" value="DHBP_synthase"/>
    <property type="match status" value="1"/>
</dbReference>
<feature type="region of interest" description="Disordered" evidence="5">
    <location>
        <begin position="222"/>
        <end position="250"/>
    </location>
</feature>
<dbReference type="AlphaFoldDB" id="A0A5A8C6T8"/>
<evidence type="ECO:0000313" key="7">
    <source>
        <dbReference type="Proteomes" id="UP000325113"/>
    </source>
</evidence>
<accession>A0A5A8C6T8</accession>
<evidence type="ECO:0000256" key="4">
    <source>
        <dbReference type="ARBA" id="ARBA00022723"/>
    </source>
</evidence>
<organism evidence="6 7">
    <name type="scientific">Cafeteria roenbergensis</name>
    <name type="common">Marine flagellate</name>
    <dbReference type="NCBI Taxonomy" id="33653"/>
    <lineage>
        <taxon>Eukaryota</taxon>
        <taxon>Sar</taxon>
        <taxon>Stramenopiles</taxon>
        <taxon>Bigyra</taxon>
        <taxon>Opalozoa</taxon>
        <taxon>Bicosoecida</taxon>
        <taxon>Cafeteriaceae</taxon>
        <taxon>Cafeteria</taxon>
    </lineage>
</organism>
<dbReference type="InterPro" id="IPR000422">
    <property type="entry name" value="DHBP_synthase_RibB"/>
</dbReference>
<comment type="pathway">
    <text evidence="1">Cofactor biosynthesis; riboflavin biosynthesis; 2-hydroxy-3-oxobutyl phosphate from D-ribulose 5-phosphate: step 1/1.</text>
</comment>